<keyword evidence="1" id="KW-0472">Membrane</keyword>
<comment type="caution">
    <text evidence="2">The sequence shown here is derived from an EMBL/GenBank/DDBJ whole genome shotgun (WGS) entry which is preliminary data.</text>
</comment>
<proteinExistence type="predicted"/>
<evidence type="ECO:0000256" key="1">
    <source>
        <dbReference type="SAM" id="Phobius"/>
    </source>
</evidence>
<feature type="transmembrane region" description="Helical" evidence="1">
    <location>
        <begin position="12"/>
        <end position="32"/>
    </location>
</feature>
<dbReference type="Proteomes" id="UP001558613">
    <property type="component" value="Unassembled WGS sequence"/>
</dbReference>
<dbReference type="EMBL" id="JAYMGO010000003">
    <property type="protein sequence ID" value="KAL1278377.1"/>
    <property type="molecule type" value="Genomic_DNA"/>
</dbReference>
<sequence>MQTPPASYSPTLLHISHFFPLPLFFFIYRWLLYLMHQSILKHVTDRIKHQQRDVRFEDVYTSNNPKLTNAFCFPSYSKGNCSVDYSIEHFAVKIPVVLTLY</sequence>
<evidence type="ECO:0000313" key="3">
    <source>
        <dbReference type="Proteomes" id="UP001558613"/>
    </source>
</evidence>
<name>A0ABR3NNB6_9TELE</name>
<organism evidence="2 3">
    <name type="scientific">Cirrhinus molitorella</name>
    <name type="common">mud carp</name>
    <dbReference type="NCBI Taxonomy" id="172907"/>
    <lineage>
        <taxon>Eukaryota</taxon>
        <taxon>Metazoa</taxon>
        <taxon>Chordata</taxon>
        <taxon>Craniata</taxon>
        <taxon>Vertebrata</taxon>
        <taxon>Euteleostomi</taxon>
        <taxon>Actinopterygii</taxon>
        <taxon>Neopterygii</taxon>
        <taxon>Teleostei</taxon>
        <taxon>Ostariophysi</taxon>
        <taxon>Cypriniformes</taxon>
        <taxon>Cyprinidae</taxon>
        <taxon>Labeoninae</taxon>
        <taxon>Labeonini</taxon>
        <taxon>Cirrhinus</taxon>
    </lineage>
</organism>
<protein>
    <submittedName>
        <fullName evidence="2">Uncharacterized protein</fullName>
    </submittedName>
</protein>
<evidence type="ECO:0000313" key="2">
    <source>
        <dbReference type="EMBL" id="KAL1278377.1"/>
    </source>
</evidence>
<gene>
    <name evidence="2" type="ORF">QQF64_025050</name>
</gene>
<accession>A0ABR3NNB6</accession>
<keyword evidence="1" id="KW-1133">Transmembrane helix</keyword>
<keyword evidence="1" id="KW-0812">Transmembrane</keyword>
<keyword evidence="3" id="KW-1185">Reference proteome</keyword>
<reference evidence="2 3" key="1">
    <citation type="submission" date="2023-09" db="EMBL/GenBank/DDBJ databases">
        <authorList>
            <person name="Wang M."/>
        </authorList>
    </citation>
    <scope>NUCLEOTIDE SEQUENCE [LARGE SCALE GENOMIC DNA]</scope>
    <source>
        <strain evidence="2">GT-2023</strain>
        <tissue evidence="2">Liver</tissue>
    </source>
</reference>